<dbReference type="InterPro" id="IPR029016">
    <property type="entry name" value="GAF-like_dom_sf"/>
</dbReference>
<dbReference type="Proteomes" id="UP001589865">
    <property type="component" value="Unassembled WGS sequence"/>
</dbReference>
<dbReference type="InterPro" id="IPR013656">
    <property type="entry name" value="PAS_4"/>
</dbReference>
<evidence type="ECO:0000256" key="5">
    <source>
        <dbReference type="ARBA" id="ARBA00022741"/>
    </source>
</evidence>
<dbReference type="InterPro" id="IPR035965">
    <property type="entry name" value="PAS-like_dom_sf"/>
</dbReference>
<dbReference type="Gene3D" id="3.30.450.20">
    <property type="entry name" value="PAS domain"/>
    <property type="match status" value="1"/>
</dbReference>
<evidence type="ECO:0000256" key="3">
    <source>
        <dbReference type="ARBA" id="ARBA00022553"/>
    </source>
</evidence>
<evidence type="ECO:0000313" key="9">
    <source>
        <dbReference type="EMBL" id="MFC0407772.1"/>
    </source>
</evidence>
<dbReference type="NCBIfam" id="TIGR00229">
    <property type="entry name" value="sensory_box"/>
    <property type="match status" value="1"/>
</dbReference>
<accession>A0ABV6JPW9</accession>
<organism evidence="9 10">
    <name type="scientific">Roseomonas elaeocarpi</name>
    <dbReference type="NCBI Taxonomy" id="907779"/>
    <lineage>
        <taxon>Bacteria</taxon>
        <taxon>Pseudomonadati</taxon>
        <taxon>Pseudomonadota</taxon>
        <taxon>Alphaproteobacteria</taxon>
        <taxon>Acetobacterales</taxon>
        <taxon>Roseomonadaceae</taxon>
        <taxon>Roseomonas</taxon>
    </lineage>
</organism>
<evidence type="ECO:0000256" key="7">
    <source>
        <dbReference type="ARBA" id="ARBA00022840"/>
    </source>
</evidence>
<proteinExistence type="predicted"/>
<dbReference type="SUPFAM" id="SSF55785">
    <property type="entry name" value="PYP-like sensor domain (PAS domain)"/>
    <property type="match status" value="1"/>
</dbReference>
<keyword evidence="5" id="KW-0547">Nucleotide-binding</keyword>
<keyword evidence="6 9" id="KW-0418">Kinase</keyword>
<dbReference type="Pfam" id="PF08448">
    <property type="entry name" value="PAS_4"/>
    <property type="match status" value="1"/>
</dbReference>
<evidence type="ECO:0000313" key="10">
    <source>
        <dbReference type="Proteomes" id="UP001589865"/>
    </source>
</evidence>
<evidence type="ECO:0000256" key="6">
    <source>
        <dbReference type="ARBA" id="ARBA00022777"/>
    </source>
</evidence>
<dbReference type="InterPro" id="IPR005467">
    <property type="entry name" value="His_kinase_dom"/>
</dbReference>
<dbReference type="PROSITE" id="PS50109">
    <property type="entry name" value="HIS_KIN"/>
    <property type="match status" value="1"/>
</dbReference>
<dbReference type="EMBL" id="JBHLUN010000005">
    <property type="protein sequence ID" value="MFC0407772.1"/>
    <property type="molecule type" value="Genomic_DNA"/>
</dbReference>
<dbReference type="Pfam" id="PF07568">
    <property type="entry name" value="HisKA_2"/>
    <property type="match status" value="1"/>
</dbReference>
<feature type="domain" description="Histidine kinase" evidence="8">
    <location>
        <begin position="311"/>
        <end position="498"/>
    </location>
</feature>
<keyword evidence="3" id="KW-0597">Phosphoprotein</keyword>
<protein>
    <recommendedName>
        <fullName evidence="2">histidine kinase</fullName>
        <ecNumber evidence="2">2.7.13.3</ecNumber>
    </recommendedName>
</protein>
<dbReference type="InterPro" id="IPR000014">
    <property type="entry name" value="PAS"/>
</dbReference>
<keyword evidence="4 9" id="KW-0808">Transferase</keyword>
<dbReference type="PANTHER" id="PTHR41523">
    <property type="entry name" value="TWO-COMPONENT SYSTEM SENSOR PROTEIN"/>
    <property type="match status" value="1"/>
</dbReference>
<evidence type="ECO:0000256" key="2">
    <source>
        <dbReference type="ARBA" id="ARBA00012438"/>
    </source>
</evidence>
<name>A0ABV6JPW9_9PROT</name>
<gene>
    <name evidence="9" type="ORF">ACFFGY_05890</name>
</gene>
<dbReference type="InterPro" id="IPR003594">
    <property type="entry name" value="HATPase_dom"/>
</dbReference>
<dbReference type="SMART" id="SM00387">
    <property type="entry name" value="HATPase_c"/>
    <property type="match status" value="1"/>
</dbReference>
<comment type="catalytic activity">
    <reaction evidence="1">
        <text>ATP + protein L-histidine = ADP + protein N-phospho-L-histidine.</text>
        <dbReference type="EC" id="2.7.13.3"/>
    </reaction>
</comment>
<keyword evidence="7" id="KW-0067">ATP-binding</keyword>
<dbReference type="Pfam" id="PF02518">
    <property type="entry name" value="HATPase_c"/>
    <property type="match status" value="1"/>
</dbReference>
<dbReference type="GO" id="GO:0004673">
    <property type="term" value="F:protein histidine kinase activity"/>
    <property type="evidence" value="ECO:0007669"/>
    <property type="project" value="UniProtKB-EC"/>
</dbReference>
<evidence type="ECO:0000256" key="4">
    <source>
        <dbReference type="ARBA" id="ARBA00022679"/>
    </source>
</evidence>
<dbReference type="SMART" id="SM00065">
    <property type="entry name" value="GAF"/>
    <property type="match status" value="1"/>
</dbReference>
<sequence length="506" mass="54633">MTMLPGTESTDELSLRRRQQELAAHFATFALRASELQPTLDELCRVVAAGLRTDHAKVLEWQPATGRLLVRAGVGWRPGVVGHATLGADDLSPAGYAFQTGQAVISDHLEDETRFRTPALLAEHGIHSAINVLVGDEGRRFGVLEADASERKRFTQVDSDFLQGLASTLGLVVERLLQTQRLRDNEAFLASVLNASPDVIKVIAGDGRVEIIGAGAAEKLEAGSTALLVGRQWEEAWPAEEAVKVRAAVAAGAAGQSSRFEAFRITPLGNPRWWDVRVAPIPGEPPRLVAVLRDITALQDNVRQKDLLMLEVHHRVKNSLQLVQNLLSLQARGAATAEAAQQLTESANRVLTIGAIHDQLYRTGAALEVDVPGYLAGLMAHVRSGMASTLERAVVVDCDPLVWPAAEVTTLGLVVTELLTNALKYGEGAIRITVRDRDGDQIELTVDDEGPGVPADFDPARSKGLGMRLIRGLLRGGTIEADRSVPHTRFIVHIPHPRQGIVPPVE</sequence>
<dbReference type="Pfam" id="PF01590">
    <property type="entry name" value="GAF"/>
    <property type="match status" value="1"/>
</dbReference>
<dbReference type="PANTHER" id="PTHR41523:SF8">
    <property type="entry name" value="ETHYLENE RESPONSE SENSOR PROTEIN"/>
    <property type="match status" value="1"/>
</dbReference>
<dbReference type="InterPro" id="IPR036890">
    <property type="entry name" value="HATPase_C_sf"/>
</dbReference>
<comment type="caution">
    <text evidence="9">The sequence shown here is derived from an EMBL/GenBank/DDBJ whole genome shotgun (WGS) entry which is preliminary data.</text>
</comment>
<dbReference type="InterPro" id="IPR011495">
    <property type="entry name" value="Sig_transdc_His_kin_sub2_dim/P"/>
</dbReference>
<dbReference type="InterPro" id="IPR003018">
    <property type="entry name" value="GAF"/>
</dbReference>
<dbReference type="RefSeq" id="WP_377043500.1">
    <property type="nucleotide sequence ID" value="NZ_JBHLUN010000005.1"/>
</dbReference>
<reference evidence="9 10" key="1">
    <citation type="submission" date="2024-09" db="EMBL/GenBank/DDBJ databases">
        <authorList>
            <person name="Sun Q."/>
            <person name="Mori K."/>
        </authorList>
    </citation>
    <scope>NUCLEOTIDE SEQUENCE [LARGE SCALE GENOMIC DNA]</scope>
    <source>
        <strain evidence="9 10">TBRC 5777</strain>
    </source>
</reference>
<dbReference type="Gene3D" id="3.30.565.10">
    <property type="entry name" value="Histidine kinase-like ATPase, C-terminal domain"/>
    <property type="match status" value="1"/>
</dbReference>
<evidence type="ECO:0000259" key="8">
    <source>
        <dbReference type="PROSITE" id="PS50109"/>
    </source>
</evidence>
<keyword evidence="10" id="KW-1185">Reference proteome</keyword>
<evidence type="ECO:0000256" key="1">
    <source>
        <dbReference type="ARBA" id="ARBA00000085"/>
    </source>
</evidence>
<dbReference type="SUPFAM" id="SSF55781">
    <property type="entry name" value="GAF domain-like"/>
    <property type="match status" value="1"/>
</dbReference>
<dbReference type="SUPFAM" id="SSF55874">
    <property type="entry name" value="ATPase domain of HSP90 chaperone/DNA topoisomerase II/histidine kinase"/>
    <property type="match status" value="1"/>
</dbReference>
<dbReference type="EC" id="2.7.13.3" evidence="2"/>
<dbReference type="Gene3D" id="3.30.450.40">
    <property type="match status" value="1"/>
</dbReference>